<feature type="transmembrane region" description="Helical" evidence="13">
    <location>
        <begin position="40"/>
        <end position="59"/>
    </location>
</feature>
<keyword evidence="6 13" id="KW-1133">Transmembrane helix</keyword>
<comment type="similarity">
    <text evidence="2">Belongs to the fatty acid desaturase type 2 family.</text>
</comment>
<evidence type="ECO:0000313" key="15">
    <source>
        <dbReference type="EMBL" id="TWT29419.1"/>
    </source>
</evidence>
<dbReference type="AlphaFoldDB" id="A0A5C5UUF6"/>
<evidence type="ECO:0000313" key="16">
    <source>
        <dbReference type="Proteomes" id="UP000318878"/>
    </source>
</evidence>
<keyword evidence="4 13" id="KW-0812">Transmembrane</keyword>
<evidence type="ECO:0000256" key="9">
    <source>
        <dbReference type="ARBA" id="ARBA00023098"/>
    </source>
</evidence>
<comment type="subcellular location">
    <subcellularLocation>
        <location evidence="1">Membrane</location>
        <topology evidence="1">Multi-pass membrane protein</topology>
    </subcellularLocation>
</comment>
<keyword evidence="7" id="KW-0560">Oxidoreductase</keyword>
<evidence type="ECO:0000256" key="11">
    <source>
        <dbReference type="ARBA" id="ARBA00023160"/>
    </source>
</evidence>
<feature type="region of interest" description="Disordered" evidence="12">
    <location>
        <begin position="1"/>
        <end position="27"/>
    </location>
</feature>
<feature type="transmembrane region" description="Helical" evidence="13">
    <location>
        <begin position="189"/>
        <end position="211"/>
    </location>
</feature>
<dbReference type="CDD" id="cd03505">
    <property type="entry name" value="Delta9-FADS-like"/>
    <property type="match status" value="1"/>
</dbReference>
<dbReference type="PRINTS" id="PR00075">
    <property type="entry name" value="FACDDSATRASE"/>
</dbReference>
<evidence type="ECO:0000256" key="8">
    <source>
        <dbReference type="ARBA" id="ARBA00023004"/>
    </source>
</evidence>
<keyword evidence="11" id="KW-0275">Fatty acid biosynthesis</keyword>
<reference evidence="15 16" key="1">
    <citation type="submission" date="2019-02" db="EMBL/GenBank/DDBJ databases">
        <title>Deep-cultivation of Planctomycetes and their phenomic and genomic characterization uncovers novel biology.</title>
        <authorList>
            <person name="Wiegand S."/>
            <person name="Jogler M."/>
            <person name="Boedeker C."/>
            <person name="Pinto D."/>
            <person name="Vollmers J."/>
            <person name="Rivas-Marin E."/>
            <person name="Kohn T."/>
            <person name="Peeters S.H."/>
            <person name="Heuer A."/>
            <person name="Rast P."/>
            <person name="Oberbeckmann S."/>
            <person name="Bunk B."/>
            <person name="Jeske O."/>
            <person name="Meyerdierks A."/>
            <person name="Storesund J.E."/>
            <person name="Kallscheuer N."/>
            <person name="Luecker S."/>
            <person name="Lage O.M."/>
            <person name="Pohl T."/>
            <person name="Merkel B.J."/>
            <person name="Hornburger P."/>
            <person name="Mueller R.-W."/>
            <person name="Bruemmer F."/>
            <person name="Labrenz M."/>
            <person name="Spormann A.M."/>
            <person name="Op Den Camp H."/>
            <person name="Overmann J."/>
            <person name="Amann R."/>
            <person name="Jetten M.S.M."/>
            <person name="Mascher T."/>
            <person name="Medema M.H."/>
            <person name="Devos D.P."/>
            <person name="Kaster A.-K."/>
            <person name="Ovreas L."/>
            <person name="Rohde M."/>
            <person name="Galperin M.Y."/>
            <person name="Jogler C."/>
        </authorList>
    </citation>
    <scope>NUCLEOTIDE SEQUENCE [LARGE SCALE GENOMIC DNA]</scope>
    <source>
        <strain evidence="15 16">Enr8</strain>
    </source>
</reference>
<gene>
    <name evidence="15" type="ORF">Enr8_49350</name>
</gene>
<evidence type="ECO:0000256" key="6">
    <source>
        <dbReference type="ARBA" id="ARBA00022989"/>
    </source>
</evidence>
<keyword evidence="5" id="KW-0276">Fatty acid metabolism</keyword>
<evidence type="ECO:0000259" key="14">
    <source>
        <dbReference type="Pfam" id="PF00487"/>
    </source>
</evidence>
<comment type="caution">
    <text evidence="15">The sequence shown here is derived from an EMBL/GenBank/DDBJ whole genome shotgun (WGS) entry which is preliminary data.</text>
</comment>
<dbReference type="InterPro" id="IPR015876">
    <property type="entry name" value="Acyl-CoA_DS"/>
</dbReference>
<dbReference type="PANTHER" id="PTHR11351:SF31">
    <property type="entry name" value="DESATURASE 1, ISOFORM A-RELATED"/>
    <property type="match status" value="1"/>
</dbReference>
<organism evidence="15 16">
    <name type="scientific">Blastopirellula retiformator</name>
    <dbReference type="NCBI Taxonomy" id="2527970"/>
    <lineage>
        <taxon>Bacteria</taxon>
        <taxon>Pseudomonadati</taxon>
        <taxon>Planctomycetota</taxon>
        <taxon>Planctomycetia</taxon>
        <taxon>Pirellulales</taxon>
        <taxon>Pirellulaceae</taxon>
        <taxon>Blastopirellula</taxon>
    </lineage>
</organism>
<dbReference type="InterPro" id="IPR005804">
    <property type="entry name" value="FA_desaturase_dom"/>
</dbReference>
<keyword evidence="8" id="KW-0408">Iron</keyword>
<evidence type="ECO:0000256" key="10">
    <source>
        <dbReference type="ARBA" id="ARBA00023136"/>
    </source>
</evidence>
<keyword evidence="9" id="KW-0443">Lipid metabolism</keyword>
<name>A0A5C5UUF6_9BACT</name>
<evidence type="ECO:0000256" key="12">
    <source>
        <dbReference type="SAM" id="MobiDB-lite"/>
    </source>
</evidence>
<evidence type="ECO:0000256" key="3">
    <source>
        <dbReference type="ARBA" id="ARBA00022516"/>
    </source>
</evidence>
<feature type="transmembrane region" description="Helical" evidence="13">
    <location>
        <begin position="223"/>
        <end position="242"/>
    </location>
</feature>
<proteinExistence type="inferred from homology"/>
<dbReference type="RefSeq" id="WP_246120247.1">
    <property type="nucleotide sequence ID" value="NZ_SJPF01000008.1"/>
</dbReference>
<feature type="domain" description="Fatty acid desaturase" evidence="14">
    <location>
        <begin position="70"/>
        <end position="293"/>
    </location>
</feature>
<keyword evidence="16" id="KW-1185">Reference proteome</keyword>
<evidence type="ECO:0000256" key="2">
    <source>
        <dbReference type="ARBA" id="ARBA00008749"/>
    </source>
</evidence>
<protein>
    <submittedName>
        <fullName evidence="15">Fatty acid desaturase</fullName>
    </submittedName>
</protein>
<dbReference type="PANTHER" id="PTHR11351">
    <property type="entry name" value="ACYL-COA DESATURASE"/>
    <property type="match status" value="1"/>
</dbReference>
<evidence type="ECO:0000256" key="7">
    <source>
        <dbReference type="ARBA" id="ARBA00023002"/>
    </source>
</evidence>
<evidence type="ECO:0000256" key="1">
    <source>
        <dbReference type="ARBA" id="ARBA00004141"/>
    </source>
</evidence>
<dbReference type="GO" id="GO:0006633">
    <property type="term" value="P:fatty acid biosynthetic process"/>
    <property type="evidence" value="ECO:0007669"/>
    <property type="project" value="UniProtKB-KW"/>
</dbReference>
<keyword evidence="3" id="KW-0444">Lipid biosynthesis</keyword>
<dbReference type="GO" id="GO:0016717">
    <property type="term" value="F:oxidoreductase activity, acting on paired donors, with oxidation of a pair of donors resulting in the reduction of molecular oxygen to two molecules of water"/>
    <property type="evidence" value="ECO:0007669"/>
    <property type="project" value="InterPro"/>
</dbReference>
<evidence type="ECO:0000256" key="4">
    <source>
        <dbReference type="ARBA" id="ARBA00022692"/>
    </source>
</evidence>
<evidence type="ECO:0000256" key="5">
    <source>
        <dbReference type="ARBA" id="ARBA00022832"/>
    </source>
</evidence>
<keyword evidence="10 13" id="KW-0472">Membrane</keyword>
<evidence type="ECO:0000256" key="13">
    <source>
        <dbReference type="SAM" id="Phobius"/>
    </source>
</evidence>
<accession>A0A5C5UUF6</accession>
<sequence>MLKIETKQVESPQFESSPPPASERRQRLEKPTGVYPIRIWWEYVGVLTVIHVTALYAFWPWLFSWVGVASIVVGHHLFGMFGITVGYHRMLTHRSFQCRKWLEHTFAVLGVCCLQDTPARWVATHRVHHQHSDHREDPHTPLVNFMWAQFGWLTLKDHNFGKMAHLDRYARDIVRDPFYLWLERGQNGLFVFLAHAVVIYLIGGAIGWSYGGWPEAWRMSWSLLVWGVAVRTVVVWHLTWAVNSITHIWGYRTFETNDDSRNNWLIGYFTHGEGWHNNHHAWPTAAAHGQNWWEFDLSYRVIWLLEMVGLAWDVSRPDTKRKQKQKDEQAAA</sequence>
<dbReference type="GO" id="GO:0016020">
    <property type="term" value="C:membrane"/>
    <property type="evidence" value="ECO:0007669"/>
    <property type="project" value="UniProtKB-SubCell"/>
</dbReference>
<dbReference type="Proteomes" id="UP000318878">
    <property type="component" value="Unassembled WGS sequence"/>
</dbReference>
<feature type="transmembrane region" description="Helical" evidence="13">
    <location>
        <begin position="65"/>
        <end position="87"/>
    </location>
</feature>
<dbReference type="EMBL" id="SJPF01000008">
    <property type="protein sequence ID" value="TWT29419.1"/>
    <property type="molecule type" value="Genomic_DNA"/>
</dbReference>
<dbReference type="Pfam" id="PF00487">
    <property type="entry name" value="FA_desaturase"/>
    <property type="match status" value="1"/>
</dbReference>